<name>A0A4V3GHV9_9ACTN</name>
<organism evidence="2 3">
    <name type="scientific">Kribbella pratensis</name>
    <dbReference type="NCBI Taxonomy" id="2512112"/>
    <lineage>
        <taxon>Bacteria</taxon>
        <taxon>Bacillati</taxon>
        <taxon>Actinomycetota</taxon>
        <taxon>Actinomycetes</taxon>
        <taxon>Propionibacteriales</taxon>
        <taxon>Kribbellaceae</taxon>
        <taxon>Kribbella</taxon>
    </lineage>
</organism>
<evidence type="ECO:0000313" key="3">
    <source>
        <dbReference type="Proteomes" id="UP000295146"/>
    </source>
</evidence>
<proteinExistence type="predicted"/>
<protein>
    <recommendedName>
        <fullName evidence="4">Small secreted protein</fullName>
    </recommendedName>
</protein>
<dbReference type="OrthoDB" id="3748582at2"/>
<dbReference type="EMBL" id="SODP01000001">
    <property type="protein sequence ID" value="TDW77647.1"/>
    <property type="molecule type" value="Genomic_DNA"/>
</dbReference>
<reference evidence="2 3" key="1">
    <citation type="submission" date="2019-03" db="EMBL/GenBank/DDBJ databases">
        <title>Genomic Encyclopedia of Type Strains, Phase III (KMG-III): the genomes of soil and plant-associated and newly described type strains.</title>
        <authorList>
            <person name="Whitman W."/>
        </authorList>
    </citation>
    <scope>NUCLEOTIDE SEQUENCE [LARGE SCALE GENOMIC DNA]</scope>
    <source>
        <strain evidence="2 3">VKM Ac-2573</strain>
    </source>
</reference>
<evidence type="ECO:0008006" key="4">
    <source>
        <dbReference type="Google" id="ProtNLM"/>
    </source>
</evidence>
<keyword evidence="3" id="KW-1185">Reference proteome</keyword>
<evidence type="ECO:0000256" key="1">
    <source>
        <dbReference type="SAM" id="SignalP"/>
    </source>
</evidence>
<dbReference type="Proteomes" id="UP000295146">
    <property type="component" value="Unassembled WGS sequence"/>
</dbReference>
<dbReference type="PROSITE" id="PS51257">
    <property type="entry name" value="PROKAR_LIPOPROTEIN"/>
    <property type="match status" value="1"/>
</dbReference>
<keyword evidence="1" id="KW-0732">Signal</keyword>
<dbReference type="RefSeq" id="WP_134102567.1">
    <property type="nucleotide sequence ID" value="NZ_SODP01000001.1"/>
</dbReference>
<comment type="caution">
    <text evidence="2">The sequence shown here is derived from an EMBL/GenBank/DDBJ whole genome shotgun (WGS) entry which is preliminary data.</text>
</comment>
<evidence type="ECO:0000313" key="2">
    <source>
        <dbReference type="EMBL" id="TDW77647.1"/>
    </source>
</evidence>
<sequence length="127" mass="13308">MRKLAALAAVVTISAGVLTACSGGDYCGDLKGYVDSSKNLDIKDSDAVGKMLDQAKKVSKSAPDDLKDDWKTVIDYAEKAQDANGDTNKLLELAKSDGDKITPAMQAITKQAKDTCKIDLPGAGNAN</sequence>
<feature type="chain" id="PRO_5038641690" description="Small secreted protein" evidence="1">
    <location>
        <begin position="20"/>
        <end position="127"/>
    </location>
</feature>
<gene>
    <name evidence="2" type="ORF">EV653_2818</name>
</gene>
<accession>A0A4V3GHV9</accession>
<feature type="signal peptide" evidence="1">
    <location>
        <begin position="1"/>
        <end position="19"/>
    </location>
</feature>
<dbReference type="AlphaFoldDB" id="A0A4V3GHV9"/>